<feature type="domain" description="Fatty acid desaturase" evidence="3">
    <location>
        <begin position="79"/>
        <end position="341"/>
    </location>
</feature>
<dbReference type="RefSeq" id="WP_094472733.1">
    <property type="nucleotide sequence ID" value="NZ_NOXT01000077.1"/>
</dbReference>
<name>A0A255YWL2_9SPHN</name>
<keyword evidence="2" id="KW-1133">Transmembrane helix</keyword>
<dbReference type="InterPro" id="IPR005804">
    <property type="entry name" value="FA_desaturase_dom"/>
</dbReference>
<evidence type="ECO:0000256" key="2">
    <source>
        <dbReference type="SAM" id="Phobius"/>
    </source>
</evidence>
<comment type="caution">
    <text evidence="4">The sequence shown here is derived from an EMBL/GenBank/DDBJ whole genome shotgun (WGS) entry which is preliminary data.</text>
</comment>
<keyword evidence="5" id="KW-1185">Reference proteome</keyword>
<dbReference type="Pfam" id="PF00487">
    <property type="entry name" value="FA_desaturase"/>
    <property type="match status" value="1"/>
</dbReference>
<dbReference type="Proteomes" id="UP000216991">
    <property type="component" value="Unassembled WGS sequence"/>
</dbReference>
<evidence type="ECO:0000256" key="1">
    <source>
        <dbReference type="SAM" id="MobiDB-lite"/>
    </source>
</evidence>
<feature type="region of interest" description="Disordered" evidence="1">
    <location>
        <begin position="1"/>
        <end position="20"/>
    </location>
</feature>
<dbReference type="CDD" id="cd01060">
    <property type="entry name" value="Membrane-FADS-like"/>
    <property type="match status" value="1"/>
</dbReference>
<gene>
    <name evidence="4" type="ORF">CHU93_03200</name>
</gene>
<accession>A0A255YWL2</accession>
<feature type="transmembrane region" description="Helical" evidence="2">
    <location>
        <begin position="230"/>
        <end position="256"/>
    </location>
</feature>
<evidence type="ECO:0000313" key="5">
    <source>
        <dbReference type="Proteomes" id="UP000216991"/>
    </source>
</evidence>
<sequence>MMTATAARVSDSATAPRENAGSMAGEDVAMIKLAATLGRELGAYKPAIYWADTAGSALLGWGALAALILLPGLPVAATAALAIVAVLALYRLGSFIHEITHMKDDSVPGYRLGWNLIAGIPLMIPSFMYEGVHNLHHARNRYGTVRDPEYMALALKPKLSVPLFVAVAALGPIGLLIRWGLLAPLSLLPPVRAFVRARFSALSINPDFRRDAPVGPHAARWNIMEAATSIFVLAVLAGVATGLIPLRAFGIWLAVLSASMTINQIRTLAAHLWENDGKVMTITGQYLDSVNVPPPALLPELWAPVGLRYHALHHLLPGLPYHALPEAHRRLAAELPAGNAYHGGNHPTLAGVIARLWASAGTARAS</sequence>
<feature type="transmembrane region" description="Helical" evidence="2">
    <location>
        <begin position="47"/>
        <end position="70"/>
    </location>
</feature>
<evidence type="ECO:0000313" key="4">
    <source>
        <dbReference type="EMBL" id="OYQ33074.1"/>
    </source>
</evidence>
<feature type="transmembrane region" description="Helical" evidence="2">
    <location>
        <begin position="75"/>
        <end position="92"/>
    </location>
</feature>
<reference evidence="4 5" key="1">
    <citation type="submission" date="2017-07" db="EMBL/GenBank/DDBJ databases">
        <title>Sandarakinorhabdus cyanobacteriorum sp. nov., a novel bacterium isolated from cyanobacterial aggregates in a eutrophic lake.</title>
        <authorList>
            <person name="Cai H."/>
        </authorList>
    </citation>
    <scope>NUCLEOTIDE SEQUENCE [LARGE SCALE GENOMIC DNA]</scope>
    <source>
        <strain evidence="4 5">TH057</strain>
    </source>
</reference>
<evidence type="ECO:0000259" key="3">
    <source>
        <dbReference type="Pfam" id="PF00487"/>
    </source>
</evidence>
<feature type="transmembrane region" description="Helical" evidence="2">
    <location>
        <begin position="112"/>
        <end position="132"/>
    </location>
</feature>
<organism evidence="4 5">
    <name type="scientific">Sandarakinorhabdus cyanobacteriorum</name>
    <dbReference type="NCBI Taxonomy" id="1981098"/>
    <lineage>
        <taxon>Bacteria</taxon>
        <taxon>Pseudomonadati</taxon>
        <taxon>Pseudomonadota</taxon>
        <taxon>Alphaproteobacteria</taxon>
        <taxon>Sphingomonadales</taxon>
        <taxon>Sphingosinicellaceae</taxon>
        <taxon>Sandarakinorhabdus</taxon>
    </lineage>
</organism>
<dbReference type="GO" id="GO:0006629">
    <property type="term" value="P:lipid metabolic process"/>
    <property type="evidence" value="ECO:0007669"/>
    <property type="project" value="InterPro"/>
</dbReference>
<feature type="transmembrane region" description="Helical" evidence="2">
    <location>
        <begin position="161"/>
        <end position="181"/>
    </location>
</feature>
<proteinExistence type="predicted"/>
<dbReference type="OrthoDB" id="9792534at2"/>
<keyword evidence="2" id="KW-0472">Membrane</keyword>
<keyword evidence="2" id="KW-0812">Transmembrane</keyword>
<dbReference type="EMBL" id="NOXT01000077">
    <property type="protein sequence ID" value="OYQ33074.1"/>
    <property type="molecule type" value="Genomic_DNA"/>
</dbReference>
<dbReference type="AlphaFoldDB" id="A0A255YWL2"/>
<protein>
    <submittedName>
        <fullName evidence="4">Fatty acid desaturase</fullName>
    </submittedName>
</protein>